<evidence type="ECO:0000313" key="4">
    <source>
        <dbReference type="EMBL" id="GIH44518.1"/>
    </source>
</evidence>
<keyword evidence="1 2" id="KW-0238">DNA-binding</keyword>
<keyword evidence="5" id="KW-1185">Reference proteome</keyword>
<name>A0ABQ4GBS3_9ACTN</name>
<dbReference type="EMBL" id="BOOC01000061">
    <property type="protein sequence ID" value="GIH44518.1"/>
    <property type="molecule type" value="Genomic_DNA"/>
</dbReference>
<reference evidence="4 5" key="1">
    <citation type="submission" date="2021-01" db="EMBL/GenBank/DDBJ databases">
        <title>Whole genome shotgun sequence of Microbispora corallina NBRC 16416.</title>
        <authorList>
            <person name="Komaki H."/>
            <person name="Tamura T."/>
        </authorList>
    </citation>
    <scope>NUCLEOTIDE SEQUENCE [LARGE SCALE GENOMIC DNA]</scope>
    <source>
        <strain evidence="4 5">NBRC 16416</strain>
    </source>
</reference>
<evidence type="ECO:0000313" key="5">
    <source>
        <dbReference type="Proteomes" id="UP000603904"/>
    </source>
</evidence>
<organism evidence="4 5">
    <name type="scientific">Microbispora corallina</name>
    <dbReference type="NCBI Taxonomy" id="83302"/>
    <lineage>
        <taxon>Bacteria</taxon>
        <taxon>Bacillati</taxon>
        <taxon>Actinomycetota</taxon>
        <taxon>Actinomycetes</taxon>
        <taxon>Streptosporangiales</taxon>
        <taxon>Streptosporangiaceae</taxon>
        <taxon>Microbispora</taxon>
    </lineage>
</organism>
<dbReference type="PROSITE" id="PS50977">
    <property type="entry name" value="HTH_TETR_2"/>
    <property type="match status" value="1"/>
</dbReference>
<evidence type="ECO:0000259" key="3">
    <source>
        <dbReference type="PROSITE" id="PS50977"/>
    </source>
</evidence>
<sequence>MAVPYELTGRHQQKARTRRALVDATRELMAQGITPTVEQAAAVSGISRTTAYRYFPNQRLLLVAAHPETEQVSLLPDSPPDDPSARLDLVMRAFTRLTLEWEPQLRASLRLSLEPGAGQPVLRGGRAIGWIEDALAPLRRTHPGLDVRDLAVAIRSATGIESLVWLVDIAGLTREQAVRTMTRSARALLDAALAAHAAGPAPSGDGTRGGT</sequence>
<proteinExistence type="predicted"/>
<dbReference type="InterPro" id="IPR001647">
    <property type="entry name" value="HTH_TetR"/>
</dbReference>
<comment type="caution">
    <text evidence="4">The sequence shown here is derived from an EMBL/GenBank/DDBJ whole genome shotgun (WGS) entry which is preliminary data.</text>
</comment>
<dbReference type="InterPro" id="IPR009057">
    <property type="entry name" value="Homeodomain-like_sf"/>
</dbReference>
<feature type="DNA-binding region" description="H-T-H motif" evidence="2">
    <location>
        <begin position="36"/>
        <end position="55"/>
    </location>
</feature>
<evidence type="ECO:0000256" key="1">
    <source>
        <dbReference type="ARBA" id="ARBA00023125"/>
    </source>
</evidence>
<feature type="domain" description="HTH tetR-type" evidence="3">
    <location>
        <begin position="15"/>
        <end position="73"/>
    </location>
</feature>
<dbReference type="SUPFAM" id="SSF46689">
    <property type="entry name" value="Homeodomain-like"/>
    <property type="match status" value="1"/>
</dbReference>
<dbReference type="RefSeq" id="WP_204061504.1">
    <property type="nucleotide sequence ID" value="NZ_BAAAGP010000053.1"/>
</dbReference>
<protein>
    <recommendedName>
        <fullName evidence="3">HTH tetR-type domain-containing protein</fullName>
    </recommendedName>
</protein>
<dbReference type="Proteomes" id="UP000603904">
    <property type="component" value="Unassembled WGS sequence"/>
</dbReference>
<evidence type="ECO:0000256" key="2">
    <source>
        <dbReference type="PROSITE-ProRule" id="PRU00335"/>
    </source>
</evidence>
<accession>A0ABQ4GBS3</accession>
<gene>
    <name evidence="4" type="ORF">Mco01_75180</name>
</gene>
<dbReference type="Gene3D" id="1.10.357.10">
    <property type="entry name" value="Tetracycline Repressor, domain 2"/>
    <property type="match status" value="1"/>
</dbReference>